<feature type="region of interest" description="Disordered" evidence="1">
    <location>
        <begin position="1"/>
        <end position="26"/>
    </location>
</feature>
<gene>
    <name evidence="2" type="ORF">E2C01_005510</name>
</gene>
<dbReference type="Proteomes" id="UP000324222">
    <property type="component" value="Unassembled WGS sequence"/>
</dbReference>
<proteinExistence type="predicted"/>
<protein>
    <submittedName>
        <fullName evidence="2">Uncharacterized protein</fullName>
    </submittedName>
</protein>
<comment type="caution">
    <text evidence="2">The sequence shown here is derived from an EMBL/GenBank/DDBJ whole genome shotgun (WGS) entry which is preliminary data.</text>
</comment>
<dbReference type="AlphaFoldDB" id="A0A5B7CTP3"/>
<evidence type="ECO:0000313" key="3">
    <source>
        <dbReference type="Proteomes" id="UP000324222"/>
    </source>
</evidence>
<dbReference type="EMBL" id="VSRR010000237">
    <property type="protein sequence ID" value="MPC12800.1"/>
    <property type="molecule type" value="Genomic_DNA"/>
</dbReference>
<evidence type="ECO:0000313" key="2">
    <source>
        <dbReference type="EMBL" id="MPC12800.1"/>
    </source>
</evidence>
<feature type="compositionally biased region" description="Basic and acidic residues" evidence="1">
    <location>
        <begin position="1"/>
        <end position="12"/>
    </location>
</feature>
<evidence type="ECO:0000256" key="1">
    <source>
        <dbReference type="SAM" id="MobiDB-lite"/>
    </source>
</evidence>
<reference evidence="2 3" key="1">
    <citation type="submission" date="2019-05" db="EMBL/GenBank/DDBJ databases">
        <title>Another draft genome of Portunus trituberculatus and its Hox gene families provides insights of decapod evolution.</title>
        <authorList>
            <person name="Jeong J.-H."/>
            <person name="Song I."/>
            <person name="Kim S."/>
            <person name="Choi T."/>
            <person name="Kim D."/>
            <person name="Ryu S."/>
            <person name="Kim W."/>
        </authorList>
    </citation>
    <scope>NUCLEOTIDE SEQUENCE [LARGE SCALE GENOMIC DNA]</scope>
    <source>
        <tissue evidence="2">Muscle</tissue>
    </source>
</reference>
<organism evidence="2 3">
    <name type="scientific">Portunus trituberculatus</name>
    <name type="common">Swimming crab</name>
    <name type="synonym">Neptunus trituberculatus</name>
    <dbReference type="NCBI Taxonomy" id="210409"/>
    <lineage>
        <taxon>Eukaryota</taxon>
        <taxon>Metazoa</taxon>
        <taxon>Ecdysozoa</taxon>
        <taxon>Arthropoda</taxon>
        <taxon>Crustacea</taxon>
        <taxon>Multicrustacea</taxon>
        <taxon>Malacostraca</taxon>
        <taxon>Eumalacostraca</taxon>
        <taxon>Eucarida</taxon>
        <taxon>Decapoda</taxon>
        <taxon>Pleocyemata</taxon>
        <taxon>Brachyura</taxon>
        <taxon>Eubrachyura</taxon>
        <taxon>Portunoidea</taxon>
        <taxon>Portunidae</taxon>
        <taxon>Portuninae</taxon>
        <taxon>Portunus</taxon>
    </lineage>
</organism>
<accession>A0A5B7CTP3</accession>
<keyword evidence="3" id="KW-1185">Reference proteome</keyword>
<sequence length="71" mass="7413">MKARVDERRREQLSGSTSPLQRRPHSQCVGSVEVCGGGSRGPVYQSPAISFQGGEAGLAVRCVSGPGQGGW</sequence>
<name>A0A5B7CTP3_PORTR</name>